<name>A0ABW3DTJ9_9ACTN</name>
<gene>
    <name evidence="1" type="ORF">ACFQ08_18370</name>
</gene>
<comment type="caution">
    <text evidence="1">The sequence shown here is derived from an EMBL/GenBank/DDBJ whole genome shotgun (WGS) entry which is preliminary data.</text>
</comment>
<evidence type="ECO:0000313" key="1">
    <source>
        <dbReference type="EMBL" id="MFD0886514.1"/>
    </source>
</evidence>
<proteinExistence type="predicted"/>
<sequence>MREEETGRAALVDVRDLSLDELGKIGEERLRRILEPLLENTHDPSSGFQSWI</sequence>
<evidence type="ECO:0000313" key="2">
    <source>
        <dbReference type="Proteomes" id="UP001597024"/>
    </source>
</evidence>
<dbReference type="Proteomes" id="UP001597024">
    <property type="component" value="Unassembled WGS sequence"/>
</dbReference>
<accession>A0ABW3DTJ9</accession>
<keyword evidence="2" id="KW-1185">Reference proteome</keyword>
<organism evidence="1 2">
    <name type="scientific">Streptosporangium algeriense</name>
    <dbReference type="NCBI Taxonomy" id="1682748"/>
    <lineage>
        <taxon>Bacteria</taxon>
        <taxon>Bacillati</taxon>
        <taxon>Actinomycetota</taxon>
        <taxon>Actinomycetes</taxon>
        <taxon>Streptosporangiales</taxon>
        <taxon>Streptosporangiaceae</taxon>
        <taxon>Streptosporangium</taxon>
    </lineage>
</organism>
<evidence type="ECO:0008006" key="3">
    <source>
        <dbReference type="Google" id="ProtNLM"/>
    </source>
</evidence>
<dbReference type="EMBL" id="JBHTHX010000631">
    <property type="protein sequence ID" value="MFD0886514.1"/>
    <property type="molecule type" value="Genomic_DNA"/>
</dbReference>
<protein>
    <recommendedName>
        <fullName evidence="3">FXSXX-COOH protein</fullName>
    </recommendedName>
</protein>
<reference evidence="2" key="1">
    <citation type="journal article" date="2019" name="Int. J. Syst. Evol. Microbiol.">
        <title>The Global Catalogue of Microorganisms (GCM) 10K type strain sequencing project: providing services to taxonomists for standard genome sequencing and annotation.</title>
        <authorList>
            <consortium name="The Broad Institute Genomics Platform"/>
            <consortium name="The Broad Institute Genome Sequencing Center for Infectious Disease"/>
            <person name="Wu L."/>
            <person name="Ma J."/>
        </authorList>
    </citation>
    <scope>NUCLEOTIDE SEQUENCE [LARGE SCALE GENOMIC DNA]</scope>
    <source>
        <strain evidence="2">CCUG 62974</strain>
    </source>
</reference>